<name>A0A0L6U6L1_9BASI</name>
<evidence type="ECO:0000259" key="3">
    <source>
        <dbReference type="Pfam" id="PF13359"/>
    </source>
</evidence>
<keyword evidence="2" id="KW-0479">Metal-binding</keyword>
<evidence type="ECO:0000313" key="5">
    <source>
        <dbReference type="Proteomes" id="UP000037035"/>
    </source>
</evidence>
<evidence type="ECO:0000313" key="4">
    <source>
        <dbReference type="EMBL" id="KNZ44163.1"/>
    </source>
</evidence>
<dbReference type="STRING" id="27349.A0A0L6U6L1"/>
<dbReference type="VEuPathDB" id="FungiDB:VP01_944g7"/>
<keyword evidence="5" id="KW-1185">Reference proteome</keyword>
<dbReference type="OrthoDB" id="2505821at2759"/>
<sequence>MIPQGTFLVGDAGYPSNVKILLPYPTVVEPGNQLFNYVQSSTQIVVEQAFGRLKNRFCLLLSSQNVSPARARNNTFACMILHNILNRRGSLYVHCWDSWNPQELVFAELPDTPVLDNTIDEDPMNIKRDIIRDLLYHVSNDSTT</sequence>
<accession>A0A0L6U6L1</accession>
<gene>
    <name evidence="4" type="ORF">VP01_944g7</name>
</gene>
<dbReference type="Pfam" id="PF13359">
    <property type="entry name" value="DDE_Tnp_4"/>
    <property type="match status" value="1"/>
</dbReference>
<feature type="domain" description="DDE Tnp4" evidence="3">
    <location>
        <begin position="3"/>
        <end position="83"/>
    </location>
</feature>
<comment type="cofactor">
    <cofactor evidence="1">
        <name>a divalent metal cation</name>
        <dbReference type="ChEBI" id="CHEBI:60240"/>
    </cofactor>
</comment>
<organism evidence="4 5">
    <name type="scientific">Puccinia sorghi</name>
    <dbReference type="NCBI Taxonomy" id="27349"/>
    <lineage>
        <taxon>Eukaryota</taxon>
        <taxon>Fungi</taxon>
        <taxon>Dikarya</taxon>
        <taxon>Basidiomycota</taxon>
        <taxon>Pucciniomycotina</taxon>
        <taxon>Pucciniomycetes</taxon>
        <taxon>Pucciniales</taxon>
        <taxon>Pucciniaceae</taxon>
        <taxon>Puccinia</taxon>
    </lineage>
</organism>
<proteinExistence type="predicted"/>
<protein>
    <recommendedName>
        <fullName evidence="3">DDE Tnp4 domain-containing protein</fullName>
    </recommendedName>
</protein>
<evidence type="ECO:0000256" key="1">
    <source>
        <dbReference type="ARBA" id="ARBA00001968"/>
    </source>
</evidence>
<evidence type="ECO:0000256" key="2">
    <source>
        <dbReference type="ARBA" id="ARBA00022723"/>
    </source>
</evidence>
<dbReference type="Proteomes" id="UP000037035">
    <property type="component" value="Unassembled WGS sequence"/>
</dbReference>
<dbReference type="EMBL" id="LAVV01015104">
    <property type="protein sequence ID" value="KNZ44163.1"/>
    <property type="molecule type" value="Genomic_DNA"/>
</dbReference>
<dbReference type="InterPro" id="IPR027806">
    <property type="entry name" value="HARBI1_dom"/>
</dbReference>
<reference evidence="4 5" key="1">
    <citation type="submission" date="2015-08" db="EMBL/GenBank/DDBJ databases">
        <title>Next Generation Sequencing and Analysis of the Genome of Puccinia sorghi L Schw, the Causal Agent of Maize Common Rust.</title>
        <authorList>
            <person name="Rochi L."/>
            <person name="Burguener G."/>
            <person name="Darino M."/>
            <person name="Turjanski A."/>
            <person name="Kreff E."/>
            <person name="Dieguez M.J."/>
            <person name="Sacco F."/>
        </authorList>
    </citation>
    <scope>NUCLEOTIDE SEQUENCE [LARGE SCALE GENOMIC DNA]</scope>
    <source>
        <strain evidence="4 5">RO10H11247</strain>
    </source>
</reference>
<dbReference type="AlphaFoldDB" id="A0A0L6U6L1"/>
<comment type="caution">
    <text evidence="4">The sequence shown here is derived from an EMBL/GenBank/DDBJ whole genome shotgun (WGS) entry which is preliminary data.</text>
</comment>
<dbReference type="GO" id="GO:0046872">
    <property type="term" value="F:metal ion binding"/>
    <property type="evidence" value="ECO:0007669"/>
    <property type="project" value="UniProtKB-KW"/>
</dbReference>